<name>A0A4Q7NBI4_9ACTN</name>
<keyword evidence="2" id="KW-1185">Reference proteome</keyword>
<sequence>MRPSTIIHESWTCGWRAGRNPLAEPPRDKAEADAWLRYMQTFGTKNPAARKLWRDMHARFLRDLEAAAND</sequence>
<evidence type="ECO:0000313" key="2">
    <source>
        <dbReference type="Proteomes" id="UP000293638"/>
    </source>
</evidence>
<reference evidence="1 2" key="1">
    <citation type="submission" date="2019-02" db="EMBL/GenBank/DDBJ databases">
        <title>Genomic Encyclopedia of Type Strains, Phase IV (KMG-IV): sequencing the most valuable type-strain genomes for metagenomic binning, comparative biology and taxonomic classification.</title>
        <authorList>
            <person name="Goeker M."/>
        </authorList>
    </citation>
    <scope>NUCLEOTIDE SEQUENCE [LARGE SCALE GENOMIC DNA]</scope>
    <source>
        <strain evidence="1 2">DSM 45622</strain>
    </source>
</reference>
<proteinExistence type="predicted"/>
<protein>
    <submittedName>
        <fullName evidence="1">Uncharacterized protein</fullName>
    </submittedName>
</protein>
<comment type="caution">
    <text evidence="1">The sequence shown here is derived from an EMBL/GenBank/DDBJ whole genome shotgun (WGS) entry which is preliminary data.</text>
</comment>
<accession>A0A4Q7NBI4</accession>
<organism evidence="1 2">
    <name type="scientific">Motilibacter rhizosphaerae</name>
    <dbReference type="NCBI Taxonomy" id="598652"/>
    <lineage>
        <taxon>Bacteria</taxon>
        <taxon>Bacillati</taxon>
        <taxon>Actinomycetota</taxon>
        <taxon>Actinomycetes</taxon>
        <taxon>Motilibacterales</taxon>
        <taxon>Motilibacteraceae</taxon>
        <taxon>Motilibacter</taxon>
    </lineage>
</organism>
<gene>
    <name evidence="1" type="ORF">EV189_3672</name>
</gene>
<dbReference type="EMBL" id="SGXD01000005">
    <property type="protein sequence ID" value="RZS80190.1"/>
    <property type="molecule type" value="Genomic_DNA"/>
</dbReference>
<dbReference type="Proteomes" id="UP000293638">
    <property type="component" value="Unassembled WGS sequence"/>
</dbReference>
<evidence type="ECO:0000313" key="1">
    <source>
        <dbReference type="EMBL" id="RZS80190.1"/>
    </source>
</evidence>
<dbReference type="AlphaFoldDB" id="A0A4Q7NBI4"/>